<sequence>MVQDLEVKKLLRNLQQSEQKQNSDQNQNENTQQLINEYSTLNEQEIKLLQKSGVSAEQFHQSRFPIIRFSLLKDGRIENLEIPINLRIDQYQVYINILEQLIPRVSADIYNIIQKTENGKTRILKKRTRTLKQRTLNGDNVNPEHEAQLLGQKQAVLKNFYTKEKHFDNNSEEIVNYIQNQFIELGGVIQTQVDSLYHLQDNQKDEQQIFKKIQIASACTVSFVSQKTDVGEYFLELLKKYQSQISVFKFTWNQALKQYQNFFKRENLVVQRNQIRSLQQDKQESNFGKTKLGQNIDANIFQKNIASIAFGANLFSQCFQSKTFGQEDFCNIGIKQTFNSDSIVIAQKQVKFNATKIFKIQQFIISQLDKKIESISNILNNKFQNLRIAIQGILDKTEKFIDLKKNPILIQISDTISKEGLQIANQIQDFEKEVTQFIKSLSSLIESPLKNIQEKTQQFLSSKQINFDAYVNQINQFAQEKYKKLLKFVDDQITKGLNPQLILKIRTFLTTYDIILKDLVENQVRKYLSQLQTFFIEKQKEFSDIKSLINDSTQQLDDISKIKINQQVKDFLISGIADNIQKTLYDLIEKITNNQQIQNLLTSNILKQLQVFKTQILEKLDLISKIEFTNDENQNQNEAIQITKEMNNIQGNIQNDLLSGIKEFQQEIDNLISNLKSQIGNDIKQKIIDYSKTLINFSDKLTGTSIQKSTETLQKVELIGQNVLDNLSVQNKEILQASNIILDDLKAVYNEMKSILSNPALPGNGYVLQNSVYSNINNIFNQINTVFNQNQGGFNGFIGISDQILRIKALPNKFQYILNDLKQFTQKPFDQYSVLKSSFLNINKEGQALQNTILSQVTAAKSTFASKQAEKDNSLNQLMQAYQQISLQGDDLAKNIDKLDEFLKQQKTDVQKMFQDKILEIKNTLDFNDQVKTPEFKVPIQFTQYYNTPMGIRIKLLLEATSITKMSFDIQFRQAILNLKATIDTKVILNSQIVGDVYVAQVGGYAQGTILDAKLETSIELNALEKFKGKITLDGSINPLSLKLGIYYTSVFTKESDKCIYSSQLAPQQNDKKNPASSIMWIKNGVQVIDNVTQTAFDFSLQKFKNAVISAQQTAKSTAKKAAQINKDAAIKSANATNKASQDIAQAAREAAKKAIKSAQDAASKVAQAKAKVDQANKDQSFLSVSGISLQDTQESLKCLKGYVINSQTTNIIEPFEFKSLQQDKKRLFESEIKGLDELN</sequence>
<dbReference type="eggNOG" id="ENOG502SENG">
    <property type="taxonomic scope" value="Eukaryota"/>
</dbReference>
<feature type="coiled-coil region" evidence="1">
    <location>
        <begin position="7"/>
        <end position="34"/>
    </location>
</feature>
<dbReference type="STRING" id="857967.G0R1M8"/>
<dbReference type="RefSeq" id="XP_004029857.1">
    <property type="nucleotide sequence ID" value="XM_004029809.1"/>
</dbReference>
<gene>
    <name evidence="2" type="ORF">IMG5_171570</name>
</gene>
<reference evidence="2 3" key="1">
    <citation type="submission" date="2011-07" db="EMBL/GenBank/DDBJ databases">
        <authorList>
            <person name="Coyne R."/>
            <person name="Brami D."/>
            <person name="Johnson J."/>
            <person name="Hostetler J."/>
            <person name="Hannick L."/>
            <person name="Clark T."/>
            <person name="Cassidy-Hanley D."/>
            <person name="Inman J."/>
        </authorList>
    </citation>
    <scope>NUCLEOTIDE SEQUENCE [LARGE SCALE GENOMIC DNA]</scope>
    <source>
        <strain evidence="2 3">G5</strain>
    </source>
</reference>
<dbReference type="Proteomes" id="UP000008983">
    <property type="component" value="Unassembled WGS sequence"/>
</dbReference>
<evidence type="ECO:0000313" key="2">
    <source>
        <dbReference type="EMBL" id="EGR28621.1"/>
    </source>
</evidence>
<name>G0R1M8_ICHMU</name>
<accession>G0R1M8</accession>
<dbReference type="InParanoid" id="G0R1M8"/>
<dbReference type="AlphaFoldDB" id="G0R1M8"/>
<dbReference type="EMBL" id="GL984224">
    <property type="protein sequence ID" value="EGR28621.1"/>
    <property type="molecule type" value="Genomic_DNA"/>
</dbReference>
<protein>
    <submittedName>
        <fullName evidence="2">Uncharacterized protein</fullName>
    </submittedName>
</protein>
<proteinExistence type="predicted"/>
<evidence type="ECO:0000313" key="3">
    <source>
        <dbReference type="Proteomes" id="UP000008983"/>
    </source>
</evidence>
<dbReference type="GeneID" id="14904712"/>
<keyword evidence="1" id="KW-0175">Coiled coil</keyword>
<evidence type="ECO:0000256" key="1">
    <source>
        <dbReference type="SAM" id="Coils"/>
    </source>
</evidence>
<keyword evidence="3" id="KW-1185">Reference proteome</keyword>
<organism evidence="2 3">
    <name type="scientific">Ichthyophthirius multifiliis</name>
    <name type="common">White spot disease agent</name>
    <name type="synonym">Ich</name>
    <dbReference type="NCBI Taxonomy" id="5932"/>
    <lineage>
        <taxon>Eukaryota</taxon>
        <taxon>Sar</taxon>
        <taxon>Alveolata</taxon>
        <taxon>Ciliophora</taxon>
        <taxon>Intramacronucleata</taxon>
        <taxon>Oligohymenophorea</taxon>
        <taxon>Hymenostomatida</taxon>
        <taxon>Ophryoglenina</taxon>
        <taxon>Ichthyophthirius</taxon>
    </lineage>
</organism>